<evidence type="ECO:0000259" key="5">
    <source>
        <dbReference type="Pfam" id="PF23093"/>
    </source>
</evidence>
<organism evidence="6 7">
    <name type="scientific">Anopheles minimus</name>
    <dbReference type="NCBI Taxonomy" id="112268"/>
    <lineage>
        <taxon>Eukaryota</taxon>
        <taxon>Metazoa</taxon>
        <taxon>Ecdysozoa</taxon>
        <taxon>Arthropoda</taxon>
        <taxon>Hexapoda</taxon>
        <taxon>Insecta</taxon>
        <taxon>Pterygota</taxon>
        <taxon>Neoptera</taxon>
        <taxon>Endopterygota</taxon>
        <taxon>Diptera</taxon>
        <taxon>Nematocera</taxon>
        <taxon>Culicoidea</taxon>
        <taxon>Culicidae</taxon>
        <taxon>Anophelinae</taxon>
        <taxon>Anopheles</taxon>
    </lineage>
</organism>
<feature type="compositionally biased region" description="Basic and acidic residues" evidence="4">
    <location>
        <begin position="314"/>
        <end position="324"/>
    </location>
</feature>
<dbReference type="Pfam" id="PF23093">
    <property type="entry name" value="GBD_Tenm3"/>
    <property type="match status" value="1"/>
</dbReference>
<feature type="region of interest" description="Disordered" evidence="4">
    <location>
        <begin position="661"/>
        <end position="683"/>
    </location>
</feature>
<reference evidence="7" key="1">
    <citation type="submission" date="2013-03" db="EMBL/GenBank/DDBJ databases">
        <title>The Genome Sequence of Anopheles minimus MINIMUS1.</title>
        <authorList>
            <consortium name="The Broad Institute Genomics Platform"/>
            <person name="Neafsey D.E."/>
            <person name="Walton C."/>
            <person name="Walker B."/>
            <person name="Young S.K."/>
            <person name="Zeng Q."/>
            <person name="Gargeya S."/>
            <person name="Fitzgerald M."/>
            <person name="Haas B."/>
            <person name="Abouelleil A."/>
            <person name="Allen A.W."/>
            <person name="Alvarado L."/>
            <person name="Arachchi H.M."/>
            <person name="Berlin A.M."/>
            <person name="Chapman S.B."/>
            <person name="Gainer-Dewar J."/>
            <person name="Goldberg J."/>
            <person name="Griggs A."/>
            <person name="Gujja S."/>
            <person name="Hansen M."/>
            <person name="Howarth C."/>
            <person name="Imamovic A."/>
            <person name="Ireland A."/>
            <person name="Larimer J."/>
            <person name="McCowan C."/>
            <person name="Murphy C."/>
            <person name="Pearson M."/>
            <person name="Poon T.W."/>
            <person name="Priest M."/>
            <person name="Roberts A."/>
            <person name="Saif S."/>
            <person name="Shea T."/>
            <person name="Sisk P."/>
            <person name="Sykes S."/>
            <person name="Wortman J."/>
            <person name="Nusbaum C."/>
            <person name="Birren B."/>
        </authorList>
    </citation>
    <scope>NUCLEOTIDE SEQUENCE [LARGE SCALE GENOMIC DNA]</scope>
    <source>
        <strain evidence="7">MINIMUS1</strain>
    </source>
</reference>
<feature type="compositionally biased region" description="Basic and acidic residues" evidence="4">
    <location>
        <begin position="219"/>
        <end position="234"/>
    </location>
</feature>
<feature type="region of interest" description="Disordered" evidence="4">
    <location>
        <begin position="1"/>
        <end position="25"/>
    </location>
</feature>
<evidence type="ECO:0000256" key="1">
    <source>
        <dbReference type="ARBA" id="ARBA00022536"/>
    </source>
</evidence>
<dbReference type="STRING" id="112268.A0A182W1Z4"/>
<feature type="region of interest" description="Disordered" evidence="4">
    <location>
        <begin position="87"/>
        <end position="140"/>
    </location>
</feature>
<feature type="region of interest" description="Disordered" evidence="4">
    <location>
        <begin position="202"/>
        <end position="234"/>
    </location>
</feature>
<evidence type="ECO:0000313" key="6">
    <source>
        <dbReference type="EnsemblMetazoa" id="AMIN004354-PA"/>
    </source>
</evidence>
<dbReference type="InterPro" id="IPR057629">
    <property type="entry name" value="Teneurin1-4_GBD"/>
</dbReference>
<feature type="region of interest" description="Disordered" evidence="4">
    <location>
        <begin position="542"/>
        <end position="575"/>
    </location>
</feature>
<proteinExistence type="predicted"/>
<keyword evidence="1" id="KW-0245">EGF-like domain</keyword>
<accession>A0A182W1Z4</accession>
<feature type="compositionally biased region" description="Pro residues" evidence="4">
    <location>
        <begin position="563"/>
        <end position="575"/>
    </location>
</feature>
<evidence type="ECO:0000256" key="2">
    <source>
        <dbReference type="ARBA" id="ARBA00022737"/>
    </source>
</evidence>
<keyword evidence="2" id="KW-0677">Repeat</keyword>
<evidence type="ECO:0000256" key="3">
    <source>
        <dbReference type="ARBA" id="ARBA00023157"/>
    </source>
</evidence>
<feature type="compositionally biased region" description="Low complexity" evidence="4">
    <location>
        <begin position="208"/>
        <end position="218"/>
    </location>
</feature>
<feature type="compositionally biased region" description="Acidic residues" evidence="4">
    <location>
        <begin position="604"/>
        <end position="613"/>
    </location>
</feature>
<dbReference type="GO" id="GO:0008045">
    <property type="term" value="P:motor neuron axon guidance"/>
    <property type="evidence" value="ECO:0007669"/>
    <property type="project" value="TreeGrafter"/>
</dbReference>
<feature type="region of interest" description="Disordered" evidence="4">
    <location>
        <begin position="248"/>
        <end position="275"/>
    </location>
</feature>
<feature type="region of interest" description="Disordered" evidence="4">
    <location>
        <begin position="604"/>
        <end position="641"/>
    </location>
</feature>
<sequence length="868" mass="92070">MISSINNKGSPIDYKTGSACSTPTKDTLKSYDRNCMGPVLPPRSTMCGPPAHHYSAPLNFRKGFTFTKFLVDEKAEISAAKSTIADANRAGIPGGGGDGLGIDQSLSQSASGRPKPIAADESSPSSSAASGTGTAGSSSLSAASTAATGKATSGATGTGTVTDKRIVASLRSVELLHAVADGTGTTRVTNGDGSSVVVVVKRSRRQAAGDSGTGTDTGSADRNDGPTDGRFDDNDLLHASVVDVVASTSPTSALPDGNAYSAYKQDTDEDVPAPETADRANDELLPSAQPLTNLLVAAMESAGGETAVNNETVHNGRDDGDERPTPTSMDGPVSAEDIQTPPAPDDEGFSSIASGQDNGIFITNDNDLPPLPPTSTLKTVVESYPAQTTPTKEVINARLTFGEDEKWSNDDPSSAVYGGIYAHVPLDQSEVALVSLEDGLELGKERDKHYYKTIEQVAIKENAHKHPPSPVEEVRIHTLPESVLPVTVQPTVPLYHINEVNGTSSSEEGAELPRLLVNISIATDHGSGTVQHSVYVLQVSIPTPPEHMPRPGADEPKPANFEQPPPVAQCPPEPPPAPPCPIKCPTDSLFARYRVVDVQEDDSEFVELDEDGENASPAVGVGHQDEYELSTESPEPSLEANDGLTQEFTTAPRLVQEQELTDGADDGDDTASSTIASTTSAAQCPEVMPPPILVLEAKAKLPYQNSQAARAPKKGTEQAPNLRMDMGTCFKFSTVPEPRSFPPDGTTFSQITLGQRLSKEIPPYSYWNMQFYQSEPAYVKFDYSIPRGASIGVYARRNALPTHTQYHFKEVLSGFNARQTRATHVSTSSLSTTSSSAAFFSRNVRKSAPMPARVEFKQLLKCVHTPQK</sequence>
<dbReference type="VEuPathDB" id="VectorBase:AMIN004354"/>
<reference evidence="6" key="2">
    <citation type="submission" date="2020-05" db="UniProtKB">
        <authorList>
            <consortium name="EnsemblMetazoa"/>
        </authorList>
    </citation>
    <scope>IDENTIFICATION</scope>
    <source>
        <strain evidence="6">MINIMUS1</strain>
    </source>
</reference>
<evidence type="ECO:0000313" key="7">
    <source>
        <dbReference type="Proteomes" id="UP000075920"/>
    </source>
</evidence>
<keyword evidence="7" id="KW-1185">Reference proteome</keyword>
<feature type="compositionally biased region" description="Low complexity" evidence="4">
    <location>
        <begin position="122"/>
        <end position="140"/>
    </location>
</feature>
<feature type="compositionally biased region" description="Low complexity" evidence="4">
    <location>
        <begin position="630"/>
        <end position="639"/>
    </location>
</feature>
<keyword evidence="3" id="KW-1015">Disulfide bond</keyword>
<dbReference type="Proteomes" id="UP000075920">
    <property type="component" value="Unassembled WGS sequence"/>
</dbReference>
<feature type="compositionally biased region" description="Low complexity" evidence="4">
    <location>
        <begin position="670"/>
        <end position="682"/>
    </location>
</feature>
<feature type="region of interest" description="Disordered" evidence="4">
    <location>
        <begin position="304"/>
        <end position="357"/>
    </location>
</feature>
<dbReference type="AlphaFoldDB" id="A0A182W1Z4"/>
<dbReference type="InterPro" id="IPR051216">
    <property type="entry name" value="Teneurin"/>
</dbReference>
<dbReference type="EnsemblMetazoa" id="AMIN004354-RA">
    <property type="protein sequence ID" value="AMIN004354-PA"/>
    <property type="gene ID" value="AMIN004354"/>
</dbReference>
<evidence type="ECO:0000256" key="4">
    <source>
        <dbReference type="SAM" id="MobiDB-lite"/>
    </source>
</evidence>
<feature type="domain" description="Teneurin-1-4-like galactose-binding" evidence="5">
    <location>
        <begin position="746"/>
        <end position="829"/>
    </location>
</feature>
<feature type="compositionally biased region" description="Basic and acidic residues" evidence="4">
    <location>
        <begin position="547"/>
        <end position="557"/>
    </location>
</feature>
<dbReference type="PANTHER" id="PTHR11219:SF72">
    <property type="entry name" value="TENEURIN-M"/>
    <property type="match status" value="1"/>
</dbReference>
<protein>
    <recommendedName>
        <fullName evidence="5">Teneurin-1-4-like galactose-binding domain-containing protein</fullName>
    </recommendedName>
</protein>
<dbReference type="PANTHER" id="PTHR11219">
    <property type="entry name" value="TENEURIN AND N-ACETYLGLUCOSAMINE-1-PHOSPHODIESTER ALPHA-N-ACETYLGLUCOSAMINIDASE"/>
    <property type="match status" value="1"/>
</dbReference>
<name>A0A182W1Z4_9DIPT</name>